<evidence type="ECO:0000259" key="3">
    <source>
        <dbReference type="Pfam" id="PF00881"/>
    </source>
</evidence>
<keyword evidence="5" id="KW-1185">Reference proteome</keyword>
<evidence type="ECO:0000256" key="1">
    <source>
        <dbReference type="ARBA" id="ARBA00007118"/>
    </source>
</evidence>
<dbReference type="SUPFAM" id="SSF55469">
    <property type="entry name" value="FMN-dependent nitroreductase-like"/>
    <property type="match status" value="1"/>
</dbReference>
<dbReference type="InterPro" id="IPR029479">
    <property type="entry name" value="Nitroreductase"/>
</dbReference>
<dbReference type="GO" id="GO:0016491">
    <property type="term" value="F:oxidoreductase activity"/>
    <property type="evidence" value="ECO:0007669"/>
    <property type="project" value="UniProtKB-KW"/>
</dbReference>
<gene>
    <name evidence="4" type="ORF">EDC14_106810</name>
</gene>
<feature type="domain" description="Nitroreductase" evidence="3">
    <location>
        <begin position="38"/>
        <end position="189"/>
    </location>
</feature>
<accession>A0A4R1QT52</accession>
<evidence type="ECO:0000313" key="5">
    <source>
        <dbReference type="Proteomes" id="UP000295008"/>
    </source>
</evidence>
<dbReference type="PANTHER" id="PTHR43673:SF10">
    <property type="entry name" value="NADH DEHYDROGENASE_NAD(P)H NITROREDUCTASE XCC3605-RELATED"/>
    <property type="match status" value="1"/>
</dbReference>
<dbReference type="AlphaFoldDB" id="A0A4R1QT52"/>
<evidence type="ECO:0000256" key="2">
    <source>
        <dbReference type="ARBA" id="ARBA00023002"/>
    </source>
</evidence>
<dbReference type="InterPro" id="IPR000415">
    <property type="entry name" value="Nitroreductase-like"/>
</dbReference>
<comment type="similarity">
    <text evidence="1">Belongs to the nitroreductase family.</text>
</comment>
<organism evidence="4 5">
    <name type="scientific">Hydrogenispora ethanolica</name>
    <dbReference type="NCBI Taxonomy" id="1082276"/>
    <lineage>
        <taxon>Bacteria</taxon>
        <taxon>Bacillati</taxon>
        <taxon>Bacillota</taxon>
        <taxon>Hydrogenispora</taxon>
    </lineage>
</organism>
<protein>
    <submittedName>
        <fullName evidence="4">Nitroreductase</fullName>
    </submittedName>
</protein>
<dbReference type="Gene3D" id="3.40.109.10">
    <property type="entry name" value="NADH Oxidase"/>
    <property type="match status" value="1"/>
</dbReference>
<comment type="caution">
    <text evidence="4">The sequence shown here is derived from an EMBL/GenBank/DDBJ whole genome shotgun (WGS) entry which is preliminary data.</text>
</comment>
<dbReference type="PANTHER" id="PTHR43673">
    <property type="entry name" value="NAD(P)H NITROREDUCTASE YDGI-RELATED"/>
    <property type="match status" value="1"/>
</dbReference>
<name>A0A4R1QT52_HYDET</name>
<dbReference type="EMBL" id="SLUN01000068">
    <property type="protein sequence ID" value="TCL54034.1"/>
    <property type="molecule type" value="Genomic_DNA"/>
</dbReference>
<dbReference type="Proteomes" id="UP000295008">
    <property type="component" value="Unassembled WGS sequence"/>
</dbReference>
<evidence type="ECO:0000313" key="4">
    <source>
        <dbReference type="EMBL" id="TCL54034.1"/>
    </source>
</evidence>
<sequence length="211" mass="24233">MIITSFRCKRGEPEIAGDSEGLVRKPADRKEETMIHPIKNRRSIRKYRDQAVPDDLVLQVLESARCAPSGDNTQPWRFIVVREEYTRQKLAEAAHKQAWMMMAPVHVVAVADIRVRVRDGEIALDETSPEWELKQIIRDTAIAMEHLVLEAESLGLGTCWVAWFTQAAIRPLLNIPADKYVVGIITLGYPDEAPRARPRKKLEELVRYEHW</sequence>
<dbReference type="Pfam" id="PF00881">
    <property type="entry name" value="Nitroreductase"/>
    <property type="match status" value="1"/>
</dbReference>
<proteinExistence type="inferred from homology"/>
<reference evidence="4 5" key="1">
    <citation type="submission" date="2019-03" db="EMBL/GenBank/DDBJ databases">
        <title>Genomic Encyclopedia of Type Strains, Phase IV (KMG-IV): sequencing the most valuable type-strain genomes for metagenomic binning, comparative biology and taxonomic classification.</title>
        <authorList>
            <person name="Goeker M."/>
        </authorList>
    </citation>
    <scope>NUCLEOTIDE SEQUENCE [LARGE SCALE GENOMIC DNA]</scope>
    <source>
        <strain evidence="4 5">LX-B</strain>
    </source>
</reference>
<keyword evidence="2" id="KW-0560">Oxidoreductase</keyword>